<dbReference type="KEGG" id="cthu:HUR95_13895"/>
<proteinExistence type="predicted"/>
<dbReference type="Pfam" id="PF00563">
    <property type="entry name" value="EAL"/>
    <property type="match status" value="1"/>
</dbReference>
<organism evidence="2 3">
    <name type="scientific">Caldalkalibacillus thermarum (strain TA2.A1)</name>
    <dbReference type="NCBI Taxonomy" id="986075"/>
    <lineage>
        <taxon>Bacteria</taxon>
        <taxon>Bacillati</taxon>
        <taxon>Bacillota</taxon>
        <taxon>Bacilli</taxon>
        <taxon>Bacillales</taxon>
        <taxon>Bacillaceae</taxon>
        <taxon>Caldalkalibacillus</taxon>
    </lineage>
</organism>
<reference evidence="2 3" key="1">
    <citation type="journal article" date="2020" name="Extremophiles">
        <title>Genomic analysis of Caldalkalibacillus thermarum TA2.A1 reveals aerobic alkaliphilic metabolism and evolutionary hallmarks linking alkaliphilic bacteria and plant life.</title>
        <authorList>
            <person name="de Jong S.I."/>
            <person name="van den Broek M.A."/>
            <person name="Merkel A.Y."/>
            <person name="de la Torre Cortes P."/>
            <person name="Kalamorz F."/>
            <person name="Cook G.M."/>
            <person name="van Loosdrecht M.C.M."/>
            <person name="McMillan D.G.G."/>
        </authorList>
    </citation>
    <scope>NUCLEOTIDE SEQUENCE [LARGE SCALE GENOMIC DNA]</scope>
    <source>
        <strain evidence="2 3">TA2.A1</strain>
    </source>
</reference>
<dbReference type="InterPro" id="IPR035919">
    <property type="entry name" value="EAL_sf"/>
</dbReference>
<dbReference type="Gene3D" id="3.20.20.450">
    <property type="entry name" value="EAL domain"/>
    <property type="match status" value="1"/>
</dbReference>
<evidence type="ECO:0000259" key="1">
    <source>
        <dbReference type="PROSITE" id="PS50883"/>
    </source>
</evidence>
<name>A0A8X8I2V5_CALTT</name>
<evidence type="ECO:0000313" key="3">
    <source>
        <dbReference type="Proteomes" id="UP000825179"/>
    </source>
</evidence>
<dbReference type="OrthoDB" id="9759607at2"/>
<sequence length="309" mass="35756">MNCRVTGLQSGPAWGQPFYPRHGRSVRELLRRADFALYLAKEKSSDEVEWFDWHADIQPNPFVLEQEMVTGLKQRQFFLLYQPQVHLRSKVLLGFEALLRWRHPRWGIISPMVFLEVAEKSGFIIQLGEWMLTQAMREMGKLTAEQGYYLSVNLSMRQFYQQHLPELILHIAQETGFQLSQLTLEVTETMLGHPEQAARQLQDLHQLGVRVSLDDFGTGYSSLSRISHYPLQELKIDRTFVQQIGTEKGDALVKTIINLARHLDLDVVAEGIEKPQQLRFLRRHYCQAGQGFLFAPPLSLDDLKNLIRS</sequence>
<dbReference type="EMBL" id="CP082237">
    <property type="protein sequence ID" value="QZT33351.1"/>
    <property type="molecule type" value="Genomic_DNA"/>
</dbReference>
<evidence type="ECO:0000313" key="2">
    <source>
        <dbReference type="EMBL" id="QZT33351.1"/>
    </source>
</evidence>
<dbReference type="CDD" id="cd01948">
    <property type="entry name" value="EAL"/>
    <property type="match status" value="1"/>
</dbReference>
<accession>A0A8X8I2V5</accession>
<dbReference type="PANTHER" id="PTHR33121:SF70">
    <property type="entry name" value="SIGNALING PROTEIN YKOW"/>
    <property type="match status" value="1"/>
</dbReference>
<gene>
    <name evidence="2" type="ORF">HUR95_13895</name>
</gene>
<keyword evidence="3" id="KW-1185">Reference proteome</keyword>
<dbReference type="AlphaFoldDB" id="A0A8X8I2V5"/>
<dbReference type="GO" id="GO:0071111">
    <property type="term" value="F:cyclic-guanylate-specific phosphodiesterase activity"/>
    <property type="evidence" value="ECO:0007669"/>
    <property type="project" value="InterPro"/>
</dbReference>
<feature type="domain" description="EAL" evidence="1">
    <location>
        <begin position="61"/>
        <end position="309"/>
    </location>
</feature>
<dbReference type="PROSITE" id="PS50883">
    <property type="entry name" value="EAL"/>
    <property type="match status" value="1"/>
</dbReference>
<dbReference type="PANTHER" id="PTHR33121">
    <property type="entry name" value="CYCLIC DI-GMP PHOSPHODIESTERASE PDEF"/>
    <property type="match status" value="1"/>
</dbReference>
<dbReference type="SMART" id="SM00052">
    <property type="entry name" value="EAL"/>
    <property type="match status" value="1"/>
</dbReference>
<protein>
    <submittedName>
        <fullName evidence="2">GGDEF domain-containing phosphodiesterase</fullName>
    </submittedName>
</protein>
<dbReference type="InterPro" id="IPR001633">
    <property type="entry name" value="EAL_dom"/>
</dbReference>
<dbReference type="InterPro" id="IPR050706">
    <property type="entry name" value="Cyclic-di-GMP_PDE-like"/>
</dbReference>
<dbReference type="Proteomes" id="UP000825179">
    <property type="component" value="Chromosome"/>
</dbReference>
<dbReference type="SUPFAM" id="SSF141868">
    <property type="entry name" value="EAL domain-like"/>
    <property type="match status" value="1"/>
</dbReference>